<dbReference type="Gene3D" id="3.40.50.1820">
    <property type="entry name" value="alpha/beta hydrolase"/>
    <property type="match status" value="3"/>
</dbReference>
<evidence type="ECO:0000256" key="1">
    <source>
        <dbReference type="SAM" id="MobiDB-lite"/>
    </source>
</evidence>
<reference evidence="4" key="1">
    <citation type="submission" date="2016-10" db="EMBL/GenBank/DDBJ databases">
        <authorList>
            <person name="Varghese N."/>
            <person name="Submissions S."/>
        </authorList>
    </citation>
    <scope>NUCLEOTIDE SEQUENCE [LARGE SCALE GENOMIC DNA]</scope>
    <source>
        <strain evidence="4">M83</strain>
    </source>
</reference>
<dbReference type="AlphaFoldDB" id="A0A1G9TIQ8"/>
<gene>
    <name evidence="3" type="ORF">SAMN05216544_0369</name>
</gene>
<feature type="chain" id="PRO_5038426139" evidence="2">
    <location>
        <begin position="25"/>
        <end position="776"/>
    </location>
</feature>
<feature type="compositionally biased region" description="Low complexity" evidence="1">
    <location>
        <begin position="443"/>
        <end position="539"/>
    </location>
</feature>
<organism evidence="3 4">
    <name type="scientific">Lachnospira pectinoschiza</name>
    <dbReference type="NCBI Taxonomy" id="28052"/>
    <lineage>
        <taxon>Bacteria</taxon>
        <taxon>Bacillati</taxon>
        <taxon>Bacillota</taxon>
        <taxon>Clostridia</taxon>
        <taxon>Lachnospirales</taxon>
        <taxon>Lachnospiraceae</taxon>
        <taxon>Lachnospira</taxon>
    </lineage>
</organism>
<sequence length="776" mass="81367">MQKFRKPVALAMVGVMCFSLCACKSNKSSDSGSDSDTTTSVEKTEAMTAIENALNLSNMDAEWTYSDTSDAWTLSIVTAVTNPEIEDEQGVSVCVPGAYVEGVDTDGDGKADATSGTVTGDLVINETASVTSTNGQVYTAKTAPVIINTGAAGYSEQSNQTAGSTYASEGYINVACGNRGKQSTLDDGTYTGDAPCCLVDQKNAVRFVKYNILLGNLPGSVDYFVSTGGSGGGAHATMLAATSDNEDFYDYEIEAGAVGVYKTDDGKYITSVTIDGKEVSLSDGMWGCMAYSAITSLAEADMTLAFEYYLDTTYSFNTDFQKETAKLLAKEYMDYINDQNLSVKESDLGYDLNDDGDTNDTVDLTIEYDENGHTDTNGYYGTYLDLYLAEFEQSLEDYLDRLDYTEDWTWFNSSGTALSDSEVAAMTSEDRALAFVEGRYTKGSTSTSSSSDMGSGAPSGDSSGAPSGDSSGAPSGDSSSLPSGGPSSNSSSSSAGGPPSMGSSSSSGAPSMGSSSSSGAPSGDSSSSSSSSSSGSSTDIVGTPDAGTTQSASSTVDSSNYSSYSEMLEEYKSDIAEIEALDEYGNNIVELYNPLNYIGAEGTNNPTWSRILMGASEGDISMFNSLNIQVAWLNAGTDAEIEWQWDGGHVPSEILGDSLPLYVDMMYGKYVSGAVSVTKAAGSGQTTNGTSTSATGTDLSSWVTYDESSGVSFSLAAAAAYRTAGASKAIPGFDVMDYGQEDYVFGSSSKDVRHWDKYVLKVFEDNEDTLSSLFNN</sequence>
<dbReference type="Proteomes" id="UP000187651">
    <property type="component" value="Unassembled WGS sequence"/>
</dbReference>
<proteinExistence type="predicted"/>
<dbReference type="SUPFAM" id="SSF53474">
    <property type="entry name" value="alpha/beta-Hydrolases"/>
    <property type="match status" value="1"/>
</dbReference>
<evidence type="ECO:0000313" key="3">
    <source>
        <dbReference type="EMBL" id="SDM47530.1"/>
    </source>
</evidence>
<keyword evidence="4" id="KW-1185">Reference proteome</keyword>
<protein>
    <submittedName>
        <fullName evidence="3">Uncharacterized protein</fullName>
    </submittedName>
</protein>
<name>A0A1G9TIQ8_9FIRM</name>
<dbReference type="RefSeq" id="WP_074520660.1">
    <property type="nucleotide sequence ID" value="NZ_FNHZ01000001.1"/>
</dbReference>
<dbReference type="InterPro" id="IPR029058">
    <property type="entry name" value="AB_hydrolase_fold"/>
</dbReference>
<feature type="compositionally biased region" description="Low complexity" evidence="1">
    <location>
        <begin position="551"/>
        <end position="563"/>
    </location>
</feature>
<dbReference type="PROSITE" id="PS51257">
    <property type="entry name" value="PROKAR_LIPOPROTEIN"/>
    <property type="match status" value="1"/>
</dbReference>
<feature type="signal peptide" evidence="2">
    <location>
        <begin position="1"/>
        <end position="24"/>
    </location>
</feature>
<feature type="region of interest" description="Disordered" evidence="1">
    <location>
        <begin position="441"/>
        <end position="563"/>
    </location>
</feature>
<evidence type="ECO:0000313" key="4">
    <source>
        <dbReference type="Proteomes" id="UP000187651"/>
    </source>
</evidence>
<dbReference type="EMBL" id="FNHZ01000001">
    <property type="protein sequence ID" value="SDM47530.1"/>
    <property type="molecule type" value="Genomic_DNA"/>
</dbReference>
<dbReference type="OrthoDB" id="923957at2"/>
<evidence type="ECO:0000256" key="2">
    <source>
        <dbReference type="SAM" id="SignalP"/>
    </source>
</evidence>
<keyword evidence="2" id="KW-0732">Signal</keyword>
<accession>A0A1G9TIQ8</accession>